<proteinExistence type="predicted"/>
<feature type="domain" description="Putative DNA-binding" evidence="1">
    <location>
        <begin position="8"/>
        <end position="100"/>
    </location>
</feature>
<dbReference type="AlphaFoldDB" id="A0A1T4S2T1"/>
<reference evidence="3" key="1">
    <citation type="submission" date="2017-02" db="EMBL/GenBank/DDBJ databases">
        <authorList>
            <person name="Varghese N."/>
            <person name="Submissions S."/>
        </authorList>
    </citation>
    <scope>NUCLEOTIDE SEQUENCE [LARGE SCALE GENOMIC DNA]</scope>
    <source>
        <strain evidence="3">ATCC 27094</strain>
    </source>
</reference>
<protein>
    <submittedName>
        <fullName evidence="2">Putative DNA-binding domain-containing protein</fullName>
    </submittedName>
</protein>
<gene>
    <name evidence="2" type="ORF">SAMN02745126_04316</name>
</gene>
<accession>A0A1T4S2T1</accession>
<dbReference type="InterPro" id="IPR018640">
    <property type="entry name" value="DUF2063"/>
</dbReference>
<evidence type="ECO:0000313" key="3">
    <source>
        <dbReference type="Proteomes" id="UP000190092"/>
    </source>
</evidence>
<dbReference type="RefSeq" id="WP_170921060.1">
    <property type="nucleotide sequence ID" value="NZ_FUWJ01000006.1"/>
</dbReference>
<evidence type="ECO:0000313" key="2">
    <source>
        <dbReference type="EMBL" id="SKA22467.1"/>
    </source>
</evidence>
<dbReference type="EMBL" id="FUWJ01000006">
    <property type="protein sequence ID" value="SKA22467.1"/>
    <property type="molecule type" value="Genomic_DNA"/>
</dbReference>
<keyword evidence="2" id="KW-0238">DNA-binding</keyword>
<keyword evidence="3" id="KW-1185">Reference proteome</keyword>
<name>A0A1T4S2T1_9HYPH</name>
<evidence type="ECO:0000259" key="1">
    <source>
        <dbReference type="Pfam" id="PF09836"/>
    </source>
</evidence>
<dbReference type="Pfam" id="PF09836">
    <property type="entry name" value="DUF2063"/>
    <property type="match status" value="1"/>
</dbReference>
<dbReference type="Gene3D" id="1.10.150.690">
    <property type="entry name" value="DUF2063"/>
    <property type="match status" value="1"/>
</dbReference>
<dbReference type="Proteomes" id="UP000190092">
    <property type="component" value="Unassembled WGS sequence"/>
</dbReference>
<dbReference type="STRING" id="225324.SAMN02745126_04316"/>
<dbReference type="InterPro" id="IPR044922">
    <property type="entry name" value="DUF2063_N_sf"/>
</dbReference>
<sequence length="263" mass="27838">MAPALRDLQKAFAAQLLGSGITIDTALPVAGDSISAAARLRVHRHHVLTSLSKALAGTYVTVERLVGEDYFKGLARSFITNELPEGPVLAEYGAAFPAFLERHPVVGQLPYLPDVARLDWALNMAFYSPTGSRLTRDHLARIPVDDLPLQCIELAAGTTLICSAYPLDRIWAATQPDAAEEPVDIGAAGVRLLVFRRPDDAGFVVLEEGEAALVAALHSSSTLEQAAVAATAANPDFDLSTAFSRVLGLGVLLHCSKDGSVTG</sequence>
<organism evidence="2 3">
    <name type="scientific">Enhydrobacter aerosaccus</name>
    <dbReference type="NCBI Taxonomy" id="225324"/>
    <lineage>
        <taxon>Bacteria</taxon>
        <taxon>Pseudomonadati</taxon>
        <taxon>Pseudomonadota</taxon>
        <taxon>Alphaproteobacteria</taxon>
        <taxon>Hyphomicrobiales</taxon>
        <taxon>Enhydrobacter</taxon>
    </lineage>
</organism>
<dbReference type="GO" id="GO:0003677">
    <property type="term" value="F:DNA binding"/>
    <property type="evidence" value="ECO:0007669"/>
    <property type="project" value="UniProtKB-KW"/>
</dbReference>